<dbReference type="RefSeq" id="WP_345114148.1">
    <property type="nucleotide sequence ID" value="NZ_BAABDH010000040.1"/>
</dbReference>
<organism evidence="2 3">
    <name type="scientific">Hymenobacter algoricola</name>
    <dbReference type="NCBI Taxonomy" id="486267"/>
    <lineage>
        <taxon>Bacteria</taxon>
        <taxon>Pseudomonadati</taxon>
        <taxon>Bacteroidota</taxon>
        <taxon>Cytophagia</taxon>
        <taxon>Cytophagales</taxon>
        <taxon>Hymenobacteraceae</taxon>
        <taxon>Hymenobacter</taxon>
    </lineage>
</organism>
<keyword evidence="3" id="KW-1185">Reference proteome</keyword>
<dbReference type="Proteomes" id="UP001499909">
    <property type="component" value="Unassembled WGS sequence"/>
</dbReference>
<evidence type="ECO:0000313" key="3">
    <source>
        <dbReference type="Proteomes" id="UP001499909"/>
    </source>
</evidence>
<evidence type="ECO:0000256" key="1">
    <source>
        <dbReference type="SAM" id="SignalP"/>
    </source>
</evidence>
<evidence type="ECO:0008006" key="4">
    <source>
        <dbReference type="Google" id="ProtNLM"/>
    </source>
</evidence>
<keyword evidence="1" id="KW-0732">Signal</keyword>
<protein>
    <recommendedName>
        <fullName evidence="4">DUF481 domain-containing protein</fullName>
    </recommendedName>
</protein>
<feature type="chain" id="PRO_5045237060" description="DUF481 domain-containing protein" evidence="1">
    <location>
        <begin position="28"/>
        <end position="262"/>
    </location>
</feature>
<reference evidence="3" key="1">
    <citation type="journal article" date="2019" name="Int. J. Syst. Evol. Microbiol.">
        <title>The Global Catalogue of Microorganisms (GCM) 10K type strain sequencing project: providing services to taxonomists for standard genome sequencing and annotation.</title>
        <authorList>
            <consortium name="The Broad Institute Genomics Platform"/>
            <consortium name="The Broad Institute Genome Sequencing Center for Infectious Disease"/>
            <person name="Wu L."/>
            <person name="Ma J."/>
        </authorList>
    </citation>
    <scope>NUCLEOTIDE SEQUENCE [LARGE SCALE GENOMIC DNA]</scope>
    <source>
        <strain evidence="3">JCM 17214</strain>
    </source>
</reference>
<comment type="caution">
    <text evidence="2">The sequence shown here is derived from an EMBL/GenBank/DDBJ whole genome shotgun (WGS) entry which is preliminary data.</text>
</comment>
<sequence length="262" mass="28355">MTLHNLYPQVFSCAALSLLATSCTVYAPMQPTISTISRQGQVEISGSVQASGRVEGSVVYSPLPHVLVTGAGTFRPRLGDSTFNTTRQGELGLGGYLPLGKGWQLTGLAGYGRASTHRAYVEGTLLWGGGQTREEYTMRSGKLFGQTSLTHEGARGAVGAVYRLSKISFDQLDYAAVSYSYYASYPVPLRRMVRHEALVFGRYGLDAQNRWQLQATVGLSVAGAAEQSTTDDRRYSQANHLLLPVPITSLGVVFRPQLLGKK</sequence>
<gene>
    <name evidence="2" type="ORF">GCM10022406_24510</name>
</gene>
<dbReference type="EMBL" id="BAABDH010000040">
    <property type="protein sequence ID" value="GAA3939470.1"/>
    <property type="molecule type" value="Genomic_DNA"/>
</dbReference>
<name>A0ABP7N838_9BACT</name>
<accession>A0ABP7N838</accession>
<evidence type="ECO:0000313" key="2">
    <source>
        <dbReference type="EMBL" id="GAA3939470.1"/>
    </source>
</evidence>
<proteinExistence type="predicted"/>
<feature type="signal peptide" evidence="1">
    <location>
        <begin position="1"/>
        <end position="27"/>
    </location>
</feature>
<dbReference type="SUPFAM" id="SSF56935">
    <property type="entry name" value="Porins"/>
    <property type="match status" value="1"/>
</dbReference>